<dbReference type="AlphaFoldDB" id="A0A9W6F7D2"/>
<evidence type="ECO:0000313" key="2">
    <source>
        <dbReference type="EMBL" id="GLC58411.1"/>
    </source>
</evidence>
<protein>
    <submittedName>
        <fullName evidence="2">Uncharacterized protein</fullName>
    </submittedName>
</protein>
<proteinExistence type="predicted"/>
<evidence type="ECO:0000313" key="3">
    <source>
        <dbReference type="Proteomes" id="UP001165080"/>
    </source>
</evidence>
<feature type="region of interest" description="Disordered" evidence="1">
    <location>
        <begin position="42"/>
        <end position="95"/>
    </location>
</feature>
<gene>
    <name evidence="2" type="primary">PLESTBF000659</name>
    <name evidence="2" type="ORF">PLESTB_001355900</name>
</gene>
<dbReference type="EMBL" id="BRXU01000022">
    <property type="protein sequence ID" value="GLC58411.1"/>
    <property type="molecule type" value="Genomic_DNA"/>
</dbReference>
<organism evidence="2 3">
    <name type="scientific">Pleodorina starrii</name>
    <dbReference type="NCBI Taxonomy" id="330485"/>
    <lineage>
        <taxon>Eukaryota</taxon>
        <taxon>Viridiplantae</taxon>
        <taxon>Chlorophyta</taxon>
        <taxon>core chlorophytes</taxon>
        <taxon>Chlorophyceae</taxon>
        <taxon>CS clade</taxon>
        <taxon>Chlamydomonadales</taxon>
        <taxon>Volvocaceae</taxon>
        <taxon>Pleodorina</taxon>
    </lineage>
</organism>
<reference evidence="2 3" key="1">
    <citation type="journal article" date="2023" name="Commun. Biol.">
        <title>Reorganization of the ancestral sex-determining regions during the evolution of trioecy in Pleodorina starrii.</title>
        <authorList>
            <person name="Takahashi K."/>
            <person name="Suzuki S."/>
            <person name="Kawai-Toyooka H."/>
            <person name="Yamamoto K."/>
            <person name="Hamaji T."/>
            <person name="Ootsuki R."/>
            <person name="Yamaguchi H."/>
            <person name="Kawachi M."/>
            <person name="Higashiyama T."/>
            <person name="Nozaki H."/>
        </authorList>
    </citation>
    <scope>NUCLEOTIDE SEQUENCE [LARGE SCALE GENOMIC DNA]</scope>
    <source>
        <strain evidence="2 3">NIES-4479</strain>
    </source>
</reference>
<comment type="caution">
    <text evidence="2">The sequence shown here is derived from an EMBL/GenBank/DDBJ whole genome shotgun (WGS) entry which is preliminary data.</text>
</comment>
<dbReference type="Proteomes" id="UP001165080">
    <property type="component" value="Unassembled WGS sequence"/>
</dbReference>
<accession>A0A9W6F7D2</accession>
<name>A0A9W6F7D2_9CHLO</name>
<keyword evidence="3" id="KW-1185">Reference proteome</keyword>
<sequence>MNIVTSGNPHAQALLMGLLAHFTPAQRQYVLALLPPGKGRNLPAGGRGGGAFAASLTSHNQCTRRPAAPPGVPPGGSGVEKAAVRELDDTAAEGE</sequence>
<evidence type="ECO:0000256" key="1">
    <source>
        <dbReference type="SAM" id="MobiDB-lite"/>
    </source>
</evidence>